<protein>
    <submittedName>
        <fullName evidence="1">Uncharacterized protein</fullName>
    </submittedName>
</protein>
<evidence type="ECO:0000313" key="1">
    <source>
        <dbReference type="EMBL" id="RRQ04002.1"/>
    </source>
</evidence>
<gene>
    <name evidence="1" type="ORF">CXF42_05500</name>
</gene>
<dbReference type="EMBL" id="PQNQ01000012">
    <property type="protein sequence ID" value="RRQ04002.1"/>
    <property type="molecule type" value="Genomic_DNA"/>
</dbReference>
<proteinExistence type="predicted"/>
<reference evidence="1 2" key="1">
    <citation type="submission" date="2018-01" db="EMBL/GenBank/DDBJ databases">
        <title>Twenty Corynebacterium bovis Genomes.</title>
        <authorList>
            <person name="Gulvik C.A."/>
        </authorList>
    </citation>
    <scope>NUCLEOTIDE SEQUENCE [LARGE SCALE GENOMIC DNA]</scope>
    <source>
        <strain evidence="1 2">16-2004</strain>
    </source>
</reference>
<organism evidence="1 2">
    <name type="scientific">Corynebacterium bovis</name>
    <dbReference type="NCBI Taxonomy" id="36808"/>
    <lineage>
        <taxon>Bacteria</taxon>
        <taxon>Bacillati</taxon>
        <taxon>Actinomycetota</taxon>
        <taxon>Actinomycetes</taxon>
        <taxon>Mycobacteriales</taxon>
        <taxon>Corynebacteriaceae</taxon>
        <taxon>Corynebacterium</taxon>
    </lineage>
</organism>
<dbReference type="AlphaFoldDB" id="A0A426Q4R6"/>
<accession>A0A426Q4R6</accession>
<evidence type="ECO:0000313" key="2">
    <source>
        <dbReference type="Proteomes" id="UP000278422"/>
    </source>
</evidence>
<comment type="caution">
    <text evidence="1">The sequence shown here is derived from an EMBL/GenBank/DDBJ whole genome shotgun (WGS) entry which is preliminary data.</text>
</comment>
<keyword evidence="2" id="KW-1185">Reference proteome</keyword>
<sequence length="72" mass="7649">MRPGGCGVCTRRCGWGLCVMPGAWITGLRGMVLCDMSTLRHSTLTTGFLLQVLSQVPVTVIRPGCSGRRPGS</sequence>
<name>A0A426Q4R6_9CORY</name>
<dbReference type="Proteomes" id="UP000278422">
    <property type="component" value="Unassembled WGS sequence"/>
</dbReference>